<keyword evidence="5" id="KW-0812">Transmembrane</keyword>
<dbReference type="SUPFAM" id="SSF56954">
    <property type="entry name" value="Outer membrane efflux proteins (OEP)"/>
    <property type="match status" value="1"/>
</dbReference>
<evidence type="ECO:0000313" key="8">
    <source>
        <dbReference type="EMBL" id="HIT39862.1"/>
    </source>
</evidence>
<keyword evidence="3" id="KW-0813">Transport</keyword>
<accession>A0A9D1GG07</accession>
<evidence type="ECO:0000256" key="6">
    <source>
        <dbReference type="ARBA" id="ARBA00023136"/>
    </source>
</evidence>
<evidence type="ECO:0000256" key="3">
    <source>
        <dbReference type="ARBA" id="ARBA00022448"/>
    </source>
</evidence>
<organism evidence="8 9">
    <name type="scientific">Candidatus Caccoplasma intestinavium</name>
    <dbReference type="NCBI Taxonomy" id="2840716"/>
    <lineage>
        <taxon>Bacteria</taxon>
        <taxon>Pseudomonadati</taxon>
        <taxon>Bacteroidota</taxon>
        <taxon>Bacteroidia</taxon>
        <taxon>Bacteroidales</taxon>
        <taxon>Bacteroidaceae</taxon>
        <taxon>Bacteroidaceae incertae sedis</taxon>
        <taxon>Candidatus Caccoplasma</taxon>
    </lineage>
</organism>
<proteinExistence type="inferred from homology"/>
<evidence type="ECO:0000256" key="4">
    <source>
        <dbReference type="ARBA" id="ARBA00022452"/>
    </source>
</evidence>
<dbReference type="PANTHER" id="PTHR30026:SF20">
    <property type="entry name" value="OUTER MEMBRANE PROTEIN TOLC"/>
    <property type="match status" value="1"/>
</dbReference>
<comment type="subcellular location">
    <subcellularLocation>
        <location evidence="1">Cell outer membrane</location>
    </subcellularLocation>
</comment>
<reference evidence="8" key="1">
    <citation type="submission" date="2020-10" db="EMBL/GenBank/DDBJ databases">
        <authorList>
            <person name="Gilroy R."/>
        </authorList>
    </citation>
    <scope>NUCLEOTIDE SEQUENCE</scope>
    <source>
        <strain evidence="8">21143</strain>
    </source>
</reference>
<gene>
    <name evidence="8" type="ORF">IAD06_07490</name>
</gene>
<evidence type="ECO:0000313" key="9">
    <source>
        <dbReference type="Proteomes" id="UP000886722"/>
    </source>
</evidence>
<evidence type="ECO:0000256" key="5">
    <source>
        <dbReference type="ARBA" id="ARBA00022692"/>
    </source>
</evidence>
<dbReference type="GO" id="GO:1990281">
    <property type="term" value="C:efflux pump complex"/>
    <property type="evidence" value="ECO:0007669"/>
    <property type="project" value="TreeGrafter"/>
</dbReference>
<name>A0A9D1GG07_9BACT</name>
<keyword evidence="6" id="KW-0472">Membrane</keyword>
<comment type="caution">
    <text evidence="8">The sequence shown here is derived from an EMBL/GenBank/DDBJ whole genome shotgun (WGS) entry which is preliminary data.</text>
</comment>
<evidence type="ECO:0000256" key="1">
    <source>
        <dbReference type="ARBA" id="ARBA00004442"/>
    </source>
</evidence>
<dbReference type="GO" id="GO:0009279">
    <property type="term" value="C:cell outer membrane"/>
    <property type="evidence" value="ECO:0007669"/>
    <property type="project" value="UniProtKB-SubCell"/>
</dbReference>
<keyword evidence="7" id="KW-0998">Cell outer membrane</keyword>
<dbReference type="Proteomes" id="UP000886722">
    <property type="component" value="Unassembled WGS sequence"/>
</dbReference>
<dbReference type="Pfam" id="PF02321">
    <property type="entry name" value="OEP"/>
    <property type="match status" value="1"/>
</dbReference>
<comment type="similarity">
    <text evidence="2">Belongs to the outer membrane factor (OMF) (TC 1.B.17) family.</text>
</comment>
<dbReference type="InterPro" id="IPR003423">
    <property type="entry name" value="OMP_efflux"/>
</dbReference>
<dbReference type="InterPro" id="IPR051906">
    <property type="entry name" value="TolC-like"/>
</dbReference>
<dbReference type="Gene3D" id="1.20.1600.10">
    <property type="entry name" value="Outer membrane efflux proteins (OEP)"/>
    <property type="match status" value="1"/>
</dbReference>
<dbReference type="GO" id="GO:0015562">
    <property type="term" value="F:efflux transmembrane transporter activity"/>
    <property type="evidence" value="ECO:0007669"/>
    <property type="project" value="InterPro"/>
</dbReference>
<reference evidence="8" key="2">
    <citation type="journal article" date="2021" name="PeerJ">
        <title>Extensive microbial diversity within the chicken gut microbiome revealed by metagenomics and culture.</title>
        <authorList>
            <person name="Gilroy R."/>
            <person name="Ravi A."/>
            <person name="Getino M."/>
            <person name="Pursley I."/>
            <person name="Horton D.L."/>
            <person name="Alikhan N.F."/>
            <person name="Baker D."/>
            <person name="Gharbi K."/>
            <person name="Hall N."/>
            <person name="Watson M."/>
            <person name="Adriaenssens E.M."/>
            <person name="Foster-Nyarko E."/>
            <person name="Jarju S."/>
            <person name="Secka A."/>
            <person name="Antonio M."/>
            <person name="Oren A."/>
            <person name="Chaudhuri R.R."/>
            <person name="La Ragione R."/>
            <person name="Hildebrand F."/>
            <person name="Pallen M.J."/>
        </authorList>
    </citation>
    <scope>NUCLEOTIDE SEQUENCE</scope>
    <source>
        <strain evidence="8">21143</strain>
    </source>
</reference>
<dbReference type="PANTHER" id="PTHR30026">
    <property type="entry name" value="OUTER MEMBRANE PROTEIN TOLC"/>
    <property type="match status" value="1"/>
</dbReference>
<protein>
    <submittedName>
        <fullName evidence="8">TolC family protein</fullName>
    </submittedName>
</protein>
<dbReference type="EMBL" id="DVKT01000057">
    <property type="protein sequence ID" value="HIT39862.1"/>
    <property type="molecule type" value="Genomic_DNA"/>
</dbReference>
<dbReference type="GO" id="GO:0015288">
    <property type="term" value="F:porin activity"/>
    <property type="evidence" value="ECO:0007669"/>
    <property type="project" value="TreeGrafter"/>
</dbReference>
<dbReference type="AlphaFoldDB" id="A0A9D1GG07"/>
<sequence>MYLTLDRAIELSQYSNDYETLRADSTIARYNDRLFEIKVLPKINLSATLPNLNNNISPVTLADGSEKYVDRFYSSANVGLSVSQLIPFTGGTLSLSSALDRLDNFHPEHSISYNLNLINFTYSQKITGYNQYKWEKKLYEVQKTIDNIQLIQRKEYIKGEVIELFFSLYIEQRRLELNQFVLELAEYVYKRAVKLFEMRRISEEDLLETRIEYYKALNNNNDMDISIARQRLMDYLNIRNTNELWVDFSPACLDEYRFDFDPMKVIDLAMQYSTDLSREYDILQNERKLKDINIDSKPSVSLSIGGGINSQADTYSALMDSKSRRFNVILSLSVPLFNWGTNKINKNIVLQEIHKSDLQYETTKKNDLASYKYDLRNVEILLSEIREDKALLELLDKRLELIKMNVRYGKIDMSKIIQAEKQFVQNHMNYINKIKTVFLLIYKYRAIALIDIRNNSSIVKFTS</sequence>
<evidence type="ECO:0000256" key="7">
    <source>
        <dbReference type="ARBA" id="ARBA00023237"/>
    </source>
</evidence>
<evidence type="ECO:0000256" key="2">
    <source>
        <dbReference type="ARBA" id="ARBA00007613"/>
    </source>
</evidence>
<keyword evidence="4" id="KW-1134">Transmembrane beta strand</keyword>